<dbReference type="PANTHER" id="PTHR43081">
    <property type="entry name" value="ADENYLATE CYCLASE, TERMINAL-DIFFERENTIATION SPECIFIC-RELATED"/>
    <property type="match status" value="1"/>
</dbReference>
<gene>
    <name evidence="5" type="ORF">HYH03_005380</name>
</gene>
<organism evidence="5 6">
    <name type="scientific">Edaphochlamys debaryana</name>
    <dbReference type="NCBI Taxonomy" id="47281"/>
    <lineage>
        <taxon>Eukaryota</taxon>
        <taxon>Viridiplantae</taxon>
        <taxon>Chlorophyta</taxon>
        <taxon>core chlorophytes</taxon>
        <taxon>Chlorophyceae</taxon>
        <taxon>CS clade</taxon>
        <taxon>Chlamydomonadales</taxon>
        <taxon>Chlamydomonadales incertae sedis</taxon>
        <taxon>Edaphochlamys</taxon>
    </lineage>
</organism>
<feature type="transmembrane region" description="Helical" evidence="2">
    <location>
        <begin position="581"/>
        <end position="607"/>
    </location>
</feature>
<keyword evidence="2" id="KW-0472">Membrane</keyword>
<dbReference type="PROSITE" id="PS50125">
    <property type="entry name" value="GUANYLATE_CYCLASE_2"/>
    <property type="match status" value="1"/>
</dbReference>
<keyword evidence="2" id="KW-0812">Transmembrane</keyword>
<protein>
    <recommendedName>
        <fullName evidence="4">Guanylate cyclase domain-containing protein</fullName>
    </recommendedName>
</protein>
<feature type="domain" description="Guanylate cyclase" evidence="4">
    <location>
        <begin position="633"/>
        <end position="704"/>
    </location>
</feature>
<name>A0A836C281_9CHLO</name>
<keyword evidence="2" id="KW-1133">Transmembrane helix</keyword>
<feature type="compositionally biased region" description="Polar residues" evidence="1">
    <location>
        <begin position="1561"/>
        <end position="1570"/>
    </location>
</feature>
<dbReference type="Proteomes" id="UP000612055">
    <property type="component" value="Unassembled WGS sequence"/>
</dbReference>
<dbReference type="SUPFAM" id="SSF55073">
    <property type="entry name" value="Nucleotide cyclase"/>
    <property type="match status" value="2"/>
</dbReference>
<feature type="region of interest" description="Disordered" evidence="1">
    <location>
        <begin position="1184"/>
        <end position="1212"/>
    </location>
</feature>
<evidence type="ECO:0000313" key="6">
    <source>
        <dbReference type="Proteomes" id="UP000612055"/>
    </source>
</evidence>
<evidence type="ECO:0000256" key="2">
    <source>
        <dbReference type="SAM" id="Phobius"/>
    </source>
</evidence>
<dbReference type="InterPro" id="IPR050697">
    <property type="entry name" value="Adenylyl/Guanylyl_Cyclase_3/4"/>
</dbReference>
<feature type="chain" id="PRO_5032686325" description="Guanylate cyclase domain-containing protein" evidence="3">
    <location>
        <begin position="29"/>
        <end position="1801"/>
    </location>
</feature>
<accession>A0A836C281</accession>
<dbReference type="Gene3D" id="3.40.190.10">
    <property type="entry name" value="Periplasmic binding protein-like II"/>
    <property type="match status" value="2"/>
</dbReference>
<dbReference type="EMBL" id="JAEHOE010000018">
    <property type="protein sequence ID" value="KAG2496557.1"/>
    <property type="molecule type" value="Genomic_DNA"/>
</dbReference>
<keyword evidence="6" id="KW-1185">Reference proteome</keyword>
<feature type="region of interest" description="Disordered" evidence="1">
    <location>
        <begin position="1597"/>
        <end position="1628"/>
    </location>
</feature>
<reference evidence="5" key="1">
    <citation type="journal article" date="2020" name="bioRxiv">
        <title>Comparative genomics of Chlamydomonas.</title>
        <authorList>
            <person name="Craig R.J."/>
            <person name="Hasan A.R."/>
            <person name="Ness R.W."/>
            <person name="Keightley P.D."/>
        </authorList>
    </citation>
    <scope>NUCLEOTIDE SEQUENCE</scope>
    <source>
        <strain evidence="5">CCAP 11/70</strain>
    </source>
</reference>
<dbReference type="InterPro" id="IPR006059">
    <property type="entry name" value="SBP"/>
</dbReference>
<dbReference type="InterPro" id="IPR029787">
    <property type="entry name" value="Nucleotide_cyclase"/>
</dbReference>
<feature type="region of interest" description="Disordered" evidence="1">
    <location>
        <begin position="1530"/>
        <end position="1579"/>
    </location>
</feature>
<evidence type="ECO:0000256" key="3">
    <source>
        <dbReference type="SAM" id="SignalP"/>
    </source>
</evidence>
<feature type="compositionally biased region" description="Low complexity" evidence="1">
    <location>
        <begin position="1530"/>
        <end position="1550"/>
    </location>
</feature>
<dbReference type="GO" id="GO:0009190">
    <property type="term" value="P:cyclic nucleotide biosynthetic process"/>
    <property type="evidence" value="ECO:0007669"/>
    <property type="project" value="InterPro"/>
</dbReference>
<dbReference type="GO" id="GO:0035556">
    <property type="term" value="P:intracellular signal transduction"/>
    <property type="evidence" value="ECO:0007669"/>
    <property type="project" value="InterPro"/>
</dbReference>
<sequence>MGPAAGLGRLLRSCSVSAVLLLAAAAAAQRGSRCYYSIRNSCGFAGDSPATEAINGSYGPRLFLAGLLHNCVGDGEPNDEWGAEPRALRVVALQLDVLSSLAAIANDTFARATEIPVRFDQLPQGQYTAQRQAFLLDPNPPNATTGADALVASSTAVGDAAQVPGKLVDLSLLVSADPNLGWSAILPQLREASVFYNGAIVGLPLVVSPYFLMYRRDIFERDGLAVPQTWEEFTALAEARHGMDGMAGACVMAIGCRAESLTLRTILASYLQTRGTQSGFLWDPQNMDQLINSPAGEQALKIFRRLVAVGPQEPNTPSCVPDHFNRGNCLMDIAKGTRFKDGSIGPPDATVARGRMGFALLPGSTRVLDRATRQLAPCTKELCPLATESTLEDGQLRLVNRPITLTSLIVLLNGLSPVQYQFYAYQLFSLLTSSSIVGAKGGMLLQPNELLPMREEDLSLDHLPNWEASSYDRGDTERFLRVYRASVGAPNMSPDVKIRLTSNVTAALLAAALRYNSPSTPASQLPSVLEGLQRALDSIVEAEGGREAFASDYRRSIGWEGHATTAPVAAPRKQPEPSQDWRVAVAVAVPCGCAVLAAAVATAVLLVRRRRRQRHAAKQAGRDAPPGPGERTTLVVTDIFDSTRLWEALDASVMDEAISVHHRVMREAVAALRGYESSTEGDSFLLAFHAPEDALGFCLRAQHALLAAPWPPALLELPGAEQHGGLCDSAMAAAPAWEHAVATVTMACRQDGNGNGGAERLPLKLGKTSASRAPLWRTGSSAKRWAGGLASPLAPATLTHTGSFGSRAATSCAARGKSPRPHTAVGCAGAVDAAAHTAHCQSPCAALAGPGCGRGPMSAAGRAQPVTDGGYAASAETKVTSASQLHALLMTTTAGLYEADPRLVGSASFSNTASMTHAVELSSFGHAPGREHSLEAYAADQAAALAPVSVDADSDNAQPPTTSTTRPYEPYIGVVLNVRDSAALTPQAHTEHAPPEASGSLQDIWIPPASLGGGTTTHFFEQTTHVRGRSLGRGQGAAAAVAMAAGTGLAATPSASPLGSPNGSSTLLAIGARAHKRLQATRREPSPAELERLEQAAVAPAAPARQDVRSKSAATNKFLQDALFSTSSGAIPMASPPDALLATAPSCLFGTPPGKKAARGHLAFVTAPRVMPLSLRALSRAVVTADRPGPREERRSFDGRGANGEDRQCAGETGETLWEVLARRWVVQDPSAAPAPASEETAVTKRPALLLSDSQLDFSRSAGTGPQHVRPRFSMDVRPEASAAAAAAAALRRPGSEPLSGILQGSAQQQATAGAGNTGTLVFRGLRVRMGVHCGATEVCRNATSGRLVYGQAMQVARAVSDAGAGGLTLLTHTVREQLAAAPGGGEAALTQAAGGEPWLLLYAGCHVLDSLRSTSPGGQHLYQALPARLAGRLALPLPLRKASPVLPLVSALDAPASGTGCLARLSVVGAASLLAWSHDVAAEALAMLHARALAELRQRVAMAGAVTGSASASSARARAYVFQGAAGLSAPPAGKAGGARALRPRGPSAIDPAGFVRESPLTTGQSSPATGALPSPASTMPSLAAALWRKRATRALAQQSASGGAGSSSGAERRGSPRVGDGSGPAAGGEGAGVLGVALQAPPGLAVAWLLACIRALPSLDWPPELLEHPLAEDCVFRLGRVYHREEADPPPSAGDTDSDVCSLEVHWRGLRVACAVAWGELGGRIRAGSLAGHLEYRGRAARTLQKLAAVAKAGQVVVDEATAFHDTVQQQPDLVRSVTLLAAAGRGQNLGAFITRHEH</sequence>
<evidence type="ECO:0000313" key="5">
    <source>
        <dbReference type="EMBL" id="KAG2496557.1"/>
    </source>
</evidence>
<dbReference type="OrthoDB" id="2021138at2759"/>
<feature type="signal peptide" evidence="3">
    <location>
        <begin position="1"/>
        <end position="28"/>
    </location>
</feature>
<dbReference type="SUPFAM" id="SSF53850">
    <property type="entry name" value="Periplasmic binding protein-like II"/>
    <property type="match status" value="1"/>
</dbReference>
<dbReference type="InterPro" id="IPR001054">
    <property type="entry name" value="A/G_cyclase"/>
</dbReference>
<evidence type="ECO:0000259" key="4">
    <source>
        <dbReference type="PROSITE" id="PS50125"/>
    </source>
</evidence>
<dbReference type="PANTHER" id="PTHR43081:SF1">
    <property type="entry name" value="ADENYLATE CYCLASE, TERMINAL-DIFFERENTIATION SPECIFIC"/>
    <property type="match status" value="1"/>
</dbReference>
<keyword evidence="3" id="KW-0732">Signal</keyword>
<feature type="compositionally biased region" description="Basic and acidic residues" evidence="1">
    <location>
        <begin position="1188"/>
        <end position="1209"/>
    </location>
</feature>
<comment type="caution">
    <text evidence="5">The sequence shown here is derived from an EMBL/GenBank/DDBJ whole genome shotgun (WGS) entry which is preliminary data.</text>
</comment>
<dbReference type="Gene3D" id="3.30.70.1230">
    <property type="entry name" value="Nucleotide cyclase"/>
    <property type="match status" value="3"/>
</dbReference>
<dbReference type="Pfam" id="PF13416">
    <property type="entry name" value="SBP_bac_8"/>
    <property type="match status" value="1"/>
</dbReference>
<evidence type="ECO:0000256" key="1">
    <source>
        <dbReference type="SAM" id="MobiDB-lite"/>
    </source>
</evidence>
<proteinExistence type="predicted"/>